<dbReference type="InterPro" id="IPR013087">
    <property type="entry name" value="Znf_C2H2_type"/>
</dbReference>
<feature type="region of interest" description="Disordered" evidence="8">
    <location>
        <begin position="395"/>
        <end position="414"/>
    </location>
</feature>
<keyword evidence="3" id="KW-0677">Repeat</keyword>
<feature type="domain" description="C2H2-type" evidence="9">
    <location>
        <begin position="527"/>
        <end position="555"/>
    </location>
</feature>
<feature type="domain" description="C2H2-type" evidence="9">
    <location>
        <begin position="648"/>
        <end position="676"/>
    </location>
</feature>
<evidence type="ECO:0000256" key="4">
    <source>
        <dbReference type="ARBA" id="ARBA00022771"/>
    </source>
</evidence>
<comment type="subcellular location">
    <subcellularLocation>
        <location evidence="1">Nucleus</location>
    </subcellularLocation>
</comment>
<evidence type="ECO:0000259" key="9">
    <source>
        <dbReference type="PROSITE" id="PS50157"/>
    </source>
</evidence>
<feature type="domain" description="C2H2-type" evidence="9">
    <location>
        <begin position="619"/>
        <end position="647"/>
    </location>
</feature>
<dbReference type="GO" id="GO:0005634">
    <property type="term" value="C:nucleus"/>
    <property type="evidence" value="ECO:0007669"/>
    <property type="project" value="UniProtKB-SubCell"/>
</dbReference>
<evidence type="ECO:0000313" key="10">
    <source>
        <dbReference type="EMBL" id="CAH2083752.1"/>
    </source>
</evidence>
<keyword evidence="4 7" id="KW-0863">Zinc-finger</keyword>
<dbReference type="InterPro" id="IPR036236">
    <property type="entry name" value="Znf_C2H2_sf"/>
</dbReference>
<keyword evidence="11" id="KW-1185">Reference proteome</keyword>
<dbReference type="Gene3D" id="3.30.160.60">
    <property type="entry name" value="Classic Zinc Finger"/>
    <property type="match status" value="5"/>
</dbReference>
<dbReference type="AlphaFoldDB" id="A0AAU9TDV9"/>
<evidence type="ECO:0000256" key="6">
    <source>
        <dbReference type="ARBA" id="ARBA00023242"/>
    </source>
</evidence>
<evidence type="ECO:0000256" key="3">
    <source>
        <dbReference type="ARBA" id="ARBA00022737"/>
    </source>
</evidence>
<sequence length="741" mass="88118">MSIKIEIEYVCRGCLSFDRKVEPLKKNAGLFFILLADQFIPKNSSYFNIHLCWECVALLRKVAMFQMQIQRSKNIFLQNLDKIKKPVECLSHLSIFHKSSYDEVIEYETVDKEQDIKLEQLFNINKVIKEETNDGHYNDEDLFDTDCTDNIMEITDDISNCVDNQETKLKKKRKRIKSVINTSQVVNDQVENVNYYDEKDLFDTDCTDNIMEITDDISNSVDNQETKLKKKRKSLKSVIKTTQVVYNEAENDSHMSRVQLNIKEIEKLSRNKRGNISDMSYRANVAVKNILSNKKKDTQMCSIMPSPKKPTREERLEKKRQAERLRYQRIKNDPEKNSQQKEKDKKKYERQKEKGLIKTVNQMTPTEKRKARKIWREKAKLRRRRLALQNIRNAPATQPSSDFPTMNTKSRSNVDNPVSEEAYQFVYEQPALGLENTFNNGDFVMSTISCTECSKIVPDRTSMIEHWNDHTITMYKCNYCTHYVNDSDEILNHLQQKHTTIYTCKCGAEFRGLRDYFKHNKYLHNTYDCDICKRRFKSKTNIENHMLRKHLPSKCTICQRNYSNYKMLMSHFYVYHPELKRVNERPYCVECDMRFENDYLYKRHLRSAVAHRPKRDVKVPCPDCGKIFSRKTYMTNHYNLVHVRQSKHYCEICDKYFITGYAIRTHKKFVHEKREKPKDKICEICGRGFFTNRVLMNHRRTHTGERPFMCTYCPAAFAQRSAMKTHERTQHKNYLRTDIKL</sequence>
<dbReference type="GO" id="GO:0008270">
    <property type="term" value="F:zinc ion binding"/>
    <property type="evidence" value="ECO:0007669"/>
    <property type="project" value="UniProtKB-KW"/>
</dbReference>
<dbReference type="PROSITE" id="PS50157">
    <property type="entry name" value="ZINC_FINGER_C2H2_2"/>
    <property type="match status" value="5"/>
</dbReference>
<accession>A0AAU9TDV9</accession>
<dbReference type="Proteomes" id="UP001153954">
    <property type="component" value="Unassembled WGS sequence"/>
</dbReference>
<dbReference type="GO" id="GO:0001228">
    <property type="term" value="F:DNA-binding transcription activator activity, RNA polymerase II-specific"/>
    <property type="evidence" value="ECO:0007669"/>
    <property type="project" value="TreeGrafter"/>
</dbReference>
<dbReference type="PROSITE" id="PS00028">
    <property type="entry name" value="ZINC_FINGER_C2H2_1"/>
    <property type="match status" value="8"/>
</dbReference>
<comment type="caution">
    <text evidence="10">The sequence shown here is derived from an EMBL/GenBank/DDBJ whole genome shotgun (WGS) entry which is preliminary data.</text>
</comment>
<dbReference type="SMART" id="SM00355">
    <property type="entry name" value="ZnF_C2H2"/>
    <property type="match status" value="10"/>
</dbReference>
<evidence type="ECO:0000256" key="8">
    <source>
        <dbReference type="SAM" id="MobiDB-lite"/>
    </source>
</evidence>
<reference evidence="10" key="1">
    <citation type="submission" date="2022-03" db="EMBL/GenBank/DDBJ databases">
        <authorList>
            <person name="Tunstrom K."/>
        </authorList>
    </citation>
    <scope>NUCLEOTIDE SEQUENCE</scope>
</reference>
<dbReference type="Pfam" id="PF12171">
    <property type="entry name" value="zf-C2H2_jaz"/>
    <property type="match status" value="1"/>
</dbReference>
<dbReference type="InterPro" id="IPR022755">
    <property type="entry name" value="Znf_C2H2_jaz"/>
</dbReference>
<gene>
    <name evidence="10" type="ORF">EEDITHA_LOCUS392</name>
</gene>
<evidence type="ECO:0000256" key="1">
    <source>
        <dbReference type="ARBA" id="ARBA00004123"/>
    </source>
</evidence>
<keyword evidence="5" id="KW-0862">Zinc</keyword>
<organism evidence="10 11">
    <name type="scientific">Euphydryas editha</name>
    <name type="common">Edith's checkerspot</name>
    <dbReference type="NCBI Taxonomy" id="104508"/>
    <lineage>
        <taxon>Eukaryota</taxon>
        <taxon>Metazoa</taxon>
        <taxon>Ecdysozoa</taxon>
        <taxon>Arthropoda</taxon>
        <taxon>Hexapoda</taxon>
        <taxon>Insecta</taxon>
        <taxon>Pterygota</taxon>
        <taxon>Neoptera</taxon>
        <taxon>Endopterygota</taxon>
        <taxon>Lepidoptera</taxon>
        <taxon>Glossata</taxon>
        <taxon>Ditrysia</taxon>
        <taxon>Papilionoidea</taxon>
        <taxon>Nymphalidae</taxon>
        <taxon>Nymphalinae</taxon>
        <taxon>Euphydryas</taxon>
    </lineage>
</organism>
<name>A0AAU9TDV9_EUPED</name>
<evidence type="ECO:0000313" key="11">
    <source>
        <dbReference type="Proteomes" id="UP001153954"/>
    </source>
</evidence>
<feature type="region of interest" description="Disordered" evidence="8">
    <location>
        <begin position="296"/>
        <end position="355"/>
    </location>
</feature>
<dbReference type="PANTHER" id="PTHR24376">
    <property type="entry name" value="ZINC FINGER PROTEIN"/>
    <property type="match status" value="1"/>
</dbReference>
<proteinExistence type="predicted"/>
<dbReference type="EMBL" id="CAKOGL010000001">
    <property type="protein sequence ID" value="CAH2083752.1"/>
    <property type="molecule type" value="Genomic_DNA"/>
</dbReference>
<feature type="compositionally biased region" description="Basic and acidic residues" evidence="8">
    <location>
        <begin position="310"/>
        <end position="355"/>
    </location>
</feature>
<keyword evidence="6" id="KW-0539">Nucleus</keyword>
<feature type="domain" description="C2H2-type" evidence="9">
    <location>
        <begin position="708"/>
        <end position="731"/>
    </location>
</feature>
<evidence type="ECO:0000256" key="7">
    <source>
        <dbReference type="PROSITE-ProRule" id="PRU00042"/>
    </source>
</evidence>
<dbReference type="FunFam" id="3.30.160.60:FF:000110">
    <property type="entry name" value="Zinc finger protein-like"/>
    <property type="match status" value="1"/>
</dbReference>
<dbReference type="Pfam" id="PF00096">
    <property type="entry name" value="zf-C2H2"/>
    <property type="match status" value="4"/>
</dbReference>
<keyword evidence="2" id="KW-0479">Metal-binding</keyword>
<evidence type="ECO:0000256" key="5">
    <source>
        <dbReference type="ARBA" id="ARBA00022833"/>
    </source>
</evidence>
<evidence type="ECO:0000256" key="2">
    <source>
        <dbReference type="ARBA" id="ARBA00022723"/>
    </source>
</evidence>
<feature type="domain" description="C2H2-type" evidence="9">
    <location>
        <begin position="680"/>
        <end position="707"/>
    </location>
</feature>
<dbReference type="PANTHER" id="PTHR24376:SF216">
    <property type="entry name" value="ZINC FINGER PROTEIN 420-LIKE"/>
    <property type="match status" value="1"/>
</dbReference>
<dbReference type="GO" id="GO:0000978">
    <property type="term" value="F:RNA polymerase II cis-regulatory region sequence-specific DNA binding"/>
    <property type="evidence" value="ECO:0007669"/>
    <property type="project" value="TreeGrafter"/>
</dbReference>
<protein>
    <recommendedName>
        <fullName evidence="9">C2H2-type domain-containing protein</fullName>
    </recommendedName>
</protein>
<dbReference type="SUPFAM" id="SSF57667">
    <property type="entry name" value="beta-beta-alpha zinc fingers"/>
    <property type="match status" value="2"/>
</dbReference>